<sequence>MDSAGNTAEMRHRIDRYLEQLSPTRLQLAADFLAALAEKDSEDATQELLDIPGFIDSFEKGRQDLAEGRIADWRTIRSDV</sequence>
<proteinExistence type="predicted"/>
<reference evidence="2" key="1">
    <citation type="submission" date="2018-02" db="EMBL/GenBank/DDBJ databases">
        <authorList>
            <person name="Moore K."/>
            <person name="Momper L."/>
        </authorList>
    </citation>
    <scope>NUCLEOTIDE SEQUENCE [LARGE SCALE GENOMIC DNA]</scope>
    <source>
        <strain evidence="2">ULC18</strain>
    </source>
</reference>
<dbReference type="AlphaFoldDB" id="A0A2T1DTG2"/>
<reference evidence="1 2" key="2">
    <citation type="submission" date="2018-03" db="EMBL/GenBank/DDBJ databases">
        <title>The ancient ancestry and fast evolution of plastids.</title>
        <authorList>
            <person name="Moore K.R."/>
            <person name="Magnabosco C."/>
            <person name="Momper L."/>
            <person name="Gold D.A."/>
            <person name="Bosak T."/>
            <person name="Fournier G.P."/>
        </authorList>
    </citation>
    <scope>NUCLEOTIDE SEQUENCE [LARGE SCALE GENOMIC DNA]</scope>
    <source>
        <strain evidence="1 2">ULC18</strain>
    </source>
</reference>
<evidence type="ECO:0000313" key="2">
    <source>
        <dbReference type="Proteomes" id="UP000239576"/>
    </source>
</evidence>
<dbReference type="RefSeq" id="WP_106260919.1">
    <property type="nucleotide sequence ID" value="NZ_CAWNSW010000143.1"/>
</dbReference>
<dbReference type="OrthoDB" id="574553at2"/>
<dbReference type="EMBL" id="PVWK01000159">
    <property type="protein sequence ID" value="PSB23770.1"/>
    <property type="molecule type" value="Genomic_DNA"/>
</dbReference>
<keyword evidence="2" id="KW-1185">Reference proteome</keyword>
<protein>
    <submittedName>
        <fullName evidence="1">Uncharacterized protein</fullName>
    </submittedName>
</protein>
<accession>A0A2T1DTG2</accession>
<dbReference type="Proteomes" id="UP000239576">
    <property type="component" value="Unassembled WGS sequence"/>
</dbReference>
<comment type="caution">
    <text evidence="1">The sequence shown here is derived from an EMBL/GenBank/DDBJ whole genome shotgun (WGS) entry which is preliminary data.</text>
</comment>
<gene>
    <name evidence="1" type="ORF">C7B82_30020</name>
</gene>
<name>A0A2T1DTG2_9CYAN</name>
<evidence type="ECO:0000313" key="1">
    <source>
        <dbReference type="EMBL" id="PSB23770.1"/>
    </source>
</evidence>
<organism evidence="1 2">
    <name type="scientific">Stenomitos frigidus ULC18</name>
    <dbReference type="NCBI Taxonomy" id="2107698"/>
    <lineage>
        <taxon>Bacteria</taxon>
        <taxon>Bacillati</taxon>
        <taxon>Cyanobacteriota</taxon>
        <taxon>Cyanophyceae</taxon>
        <taxon>Leptolyngbyales</taxon>
        <taxon>Leptolyngbyaceae</taxon>
        <taxon>Stenomitos</taxon>
    </lineage>
</organism>